<evidence type="ECO:0000313" key="4">
    <source>
        <dbReference type="Proteomes" id="UP001168990"/>
    </source>
</evidence>
<evidence type="ECO:0000313" key="3">
    <source>
        <dbReference type="EMBL" id="KAK0160204.1"/>
    </source>
</evidence>
<reference evidence="3" key="1">
    <citation type="journal article" date="2023" name="bioRxiv">
        <title>Scaffold-level genome assemblies of two parasitoid biocontrol wasps reveal the parthenogenesis mechanism and an associated novel virus.</title>
        <authorList>
            <person name="Inwood S."/>
            <person name="Skelly J."/>
            <person name="Guhlin J."/>
            <person name="Harrop T."/>
            <person name="Goldson S."/>
            <person name="Dearden P."/>
        </authorList>
    </citation>
    <scope>NUCLEOTIDE SEQUENCE</scope>
    <source>
        <strain evidence="3">Irish</strain>
        <tissue evidence="3">Whole body</tissue>
    </source>
</reference>
<name>A0AA39C9R3_9HYME</name>
<feature type="domain" description="Mutator-like transposase" evidence="2">
    <location>
        <begin position="81"/>
        <end position="194"/>
    </location>
</feature>
<protein>
    <recommendedName>
        <fullName evidence="2">Mutator-like transposase domain-containing protein</fullName>
    </recommendedName>
</protein>
<reference evidence="3" key="2">
    <citation type="submission" date="2023-03" db="EMBL/GenBank/DDBJ databases">
        <authorList>
            <person name="Inwood S.N."/>
            <person name="Skelly J.G."/>
            <person name="Guhlin J."/>
            <person name="Harrop T.W.R."/>
            <person name="Goldson S.G."/>
            <person name="Dearden P.K."/>
        </authorList>
    </citation>
    <scope>NUCLEOTIDE SEQUENCE</scope>
    <source>
        <strain evidence="3">Irish</strain>
        <tissue evidence="3">Whole body</tissue>
    </source>
</reference>
<keyword evidence="4" id="KW-1185">Reference proteome</keyword>
<evidence type="ECO:0000256" key="1">
    <source>
        <dbReference type="SAM" id="MobiDB-lite"/>
    </source>
</evidence>
<organism evidence="3 4">
    <name type="scientific">Microctonus aethiopoides</name>
    <dbReference type="NCBI Taxonomy" id="144406"/>
    <lineage>
        <taxon>Eukaryota</taxon>
        <taxon>Metazoa</taxon>
        <taxon>Ecdysozoa</taxon>
        <taxon>Arthropoda</taxon>
        <taxon>Hexapoda</taxon>
        <taxon>Insecta</taxon>
        <taxon>Pterygota</taxon>
        <taxon>Neoptera</taxon>
        <taxon>Endopterygota</taxon>
        <taxon>Hymenoptera</taxon>
        <taxon>Apocrita</taxon>
        <taxon>Ichneumonoidea</taxon>
        <taxon>Braconidae</taxon>
        <taxon>Euphorinae</taxon>
        <taxon>Microctonus</taxon>
    </lineage>
</organism>
<feature type="compositionally biased region" description="Basic and acidic residues" evidence="1">
    <location>
        <begin position="1"/>
        <end position="13"/>
    </location>
</feature>
<comment type="caution">
    <text evidence="3">The sequence shown here is derived from an EMBL/GenBank/DDBJ whole genome shotgun (WGS) entry which is preliminary data.</text>
</comment>
<dbReference type="Proteomes" id="UP001168990">
    <property type="component" value="Unassembled WGS sequence"/>
</dbReference>
<proteinExistence type="predicted"/>
<dbReference type="EMBL" id="JAQQBS010001423">
    <property type="protein sequence ID" value="KAK0160204.1"/>
    <property type="molecule type" value="Genomic_DNA"/>
</dbReference>
<dbReference type="AlphaFoldDB" id="A0AA39C9R3"/>
<dbReference type="Pfam" id="PF20700">
    <property type="entry name" value="Mutator"/>
    <property type="match status" value="1"/>
</dbReference>
<gene>
    <name evidence="3" type="ORF">PV328_007632</name>
</gene>
<sequence length="507" mass="56588">MRDVFKNATEYEKNASASRSRPESLQEGFIIPKKPTAVSSPLIDGCIPEDASNNSEESAVSFADVVPPAKAMELQKHVDSKSNGASKHVDSKIVNHSTILKNLNLEVGILVGGDDSSTIKACRENSSHPIVKFSDTNHAAGGVRKQLYKMAPRFSKMNKNAITYLHRCFTFAVAGNKGNSSALAATIRSIPKRIQLSQYMLSMVWVYSNPENYDHTFIPGGFKHENLKVELENIFNQLALNVTKFFTGASSNVNESLNASIASKSDKQRCLNLSASSDYRFSGVIGQKNEGEDYNRQAAAEVALSSEKHHENHVSRITRVKEQRRIKINTVEFKRRRMANKKLRSALQHKKYKKRRCYLRNELFSSHRIRSTWSTSGNIPELPDNNLGDAIFDSEKDEVEVQLRAMARNLTRISTQMGPFLLQQQSPTDCCLWLDMAFVTCNLDKELSYTVSGFIDSLAVLRKITERRGKGESSISGLCALFKISGAVPHNAEVNVRILCQILHAAK</sequence>
<dbReference type="InterPro" id="IPR049012">
    <property type="entry name" value="Mutator_transp_dom"/>
</dbReference>
<feature type="region of interest" description="Disordered" evidence="1">
    <location>
        <begin position="1"/>
        <end position="29"/>
    </location>
</feature>
<accession>A0AA39C9R3</accession>
<evidence type="ECO:0000259" key="2">
    <source>
        <dbReference type="Pfam" id="PF20700"/>
    </source>
</evidence>